<evidence type="ECO:0000256" key="1">
    <source>
        <dbReference type="ARBA" id="ARBA00010164"/>
    </source>
</evidence>
<organism evidence="6 7">
    <name type="scientific">Variovorax defluvii</name>
    <dbReference type="NCBI Taxonomy" id="913761"/>
    <lineage>
        <taxon>Bacteria</taxon>
        <taxon>Pseudomonadati</taxon>
        <taxon>Pseudomonadota</taxon>
        <taxon>Betaproteobacteria</taxon>
        <taxon>Burkholderiales</taxon>
        <taxon>Comamonadaceae</taxon>
        <taxon>Variovorax</taxon>
    </lineage>
</organism>
<comment type="caution">
    <text evidence="6">The sequence shown here is derived from an EMBL/GenBank/DDBJ whole genome shotgun (WGS) entry which is preliminary data.</text>
</comment>
<dbReference type="Pfam" id="PF07804">
    <property type="entry name" value="HipA_C"/>
    <property type="match status" value="1"/>
</dbReference>
<dbReference type="PANTHER" id="PTHR37419">
    <property type="entry name" value="SERINE/THREONINE-PROTEIN KINASE TOXIN HIPA"/>
    <property type="match status" value="1"/>
</dbReference>
<reference evidence="7" key="1">
    <citation type="journal article" date="2019" name="Int. J. Syst. Evol. Microbiol.">
        <title>The Global Catalogue of Microorganisms (GCM) 10K type strain sequencing project: providing services to taxonomists for standard genome sequencing and annotation.</title>
        <authorList>
            <consortium name="The Broad Institute Genomics Platform"/>
            <consortium name="The Broad Institute Genome Sequencing Center for Infectious Disease"/>
            <person name="Wu L."/>
            <person name="Ma J."/>
        </authorList>
    </citation>
    <scope>NUCLEOTIDE SEQUENCE [LARGE SCALE GENOMIC DNA]</scope>
    <source>
        <strain evidence="7">JCM 17804</strain>
    </source>
</reference>
<evidence type="ECO:0000313" key="6">
    <source>
        <dbReference type="EMBL" id="GAA4345668.1"/>
    </source>
</evidence>
<proteinExistence type="inferred from homology"/>
<feature type="domain" description="HipA-like C-terminal" evidence="4">
    <location>
        <begin position="154"/>
        <end position="402"/>
    </location>
</feature>
<dbReference type="Pfam" id="PF13657">
    <property type="entry name" value="Couple_hipA"/>
    <property type="match status" value="1"/>
</dbReference>
<keyword evidence="7" id="KW-1185">Reference proteome</keyword>
<keyword evidence="3" id="KW-0418">Kinase</keyword>
<sequence length="450" mass="50517">MSASDDVVHHLLVSHGNDQRVGEIAFAPQQDTWTFTYDDAWRRRGLFQLSPAFPWQAPEGGYGSGAIRRFVVNLFPEGAPLRAAIEQLHVAPNNAFALLRSMGGETTGALEFRPIDQPPAARAQCRELTRTELNARILDASEGGLAVWDGKLRMSIAGYQDKLAVFAARDPGLDPEATMRLAEPPLASTYILKPQPRTNRTPHLVVNEHYCMRLAARCTDAVAHVSIMRLPTPVLVVQRFDRQSAADEVHKLHIIDACQACDMPVEAKYERNLGHTGELAKYRDGMTLPKLFATVRWVRQPARAKLEMLRWVLFQVVIGNADAHGKNFSFFVQGEWMAPSPWYDLVSVEQYPELDHTYAMAVGDAFTWDELTPFNLAYFAHQCGIPKSLLQREATRLAQAMSTAKSVLDEQPYTDEERDFLRPVCEMVQVRSQALVERTKAAAVFTAKHF</sequence>
<comment type="similarity">
    <text evidence="1">Belongs to the HipA Ser/Thr kinase family.</text>
</comment>
<evidence type="ECO:0000313" key="7">
    <source>
        <dbReference type="Proteomes" id="UP001500975"/>
    </source>
</evidence>
<keyword evidence="2" id="KW-0808">Transferase</keyword>
<dbReference type="InterPro" id="IPR052028">
    <property type="entry name" value="HipA_Ser/Thr_kinase"/>
</dbReference>
<name>A0ABP8HVU6_9BURK</name>
<evidence type="ECO:0000256" key="2">
    <source>
        <dbReference type="ARBA" id="ARBA00022679"/>
    </source>
</evidence>
<dbReference type="InterPro" id="IPR017508">
    <property type="entry name" value="HipA_N1"/>
</dbReference>
<dbReference type="RefSeq" id="WP_345538825.1">
    <property type="nucleotide sequence ID" value="NZ_BAABGJ010000028.1"/>
</dbReference>
<gene>
    <name evidence="6" type="ORF">GCM10023165_29870</name>
</gene>
<dbReference type="EMBL" id="BAABGJ010000028">
    <property type="protein sequence ID" value="GAA4345668.1"/>
    <property type="molecule type" value="Genomic_DNA"/>
</dbReference>
<dbReference type="InterPro" id="IPR012893">
    <property type="entry name" value="HipA-like_C"/>
</dbReference>
<protein>
    <submittedName>
        <fullName evidence="6">HipA domain-containing protein</fullName>
    </submittedName>
</protein>
<evidence type="ECO:0000256" key="3">
    <source>
        <dbReference type="ARBA" id="ARBA00022777"/>
    </source>
</evidence>
<evidence type="ECO:0000259" key="4">
    <source>
        <dbReference type="Pfam" id="PF07804"/>
    </source>
</evidence>
<evidence type="ECO:0000259" key="5">
    <source>
        <dbReference type="Pfam" id="PF13657"/>
    </source>
</evidence>
<feature type="domain" description="HipA N-terminal subdomain 1" evidence="5">
    <location>
        <begin position="17"/>
        <end position="112"/>
    </location>
</feature>
<dbReference type="PANTHER" id="PTHR37419:SF1">
    <property type="entry name" value="SERINE_THREONINE-PROTEIN KINASE TOXIN HIPA"/>
    <property type="match status" value="1"/>
</dbReference>
<dbReference type="Proteomes" id="UP001500975">
    <property type="component" value="Unassembled WGS sequence"/>
</dbReference>
<dbReference type="NCBIfam" id="TIGR03071">
    <property type="entry name" value="couple_hipA"/>
    <property type="match status" value="1"/>
</dbReference>
<accession>A0ABP8HVU6</accession>